<dbReference type="Proteomes" id="UP000002624">
    <property type="component" value="Unassembled WGS sequence"/>
</dbReference>
<evidence type="ECO:0000256" key="1">
    <source>
        <dbReference type="SAM" id="MobiDB-lite"/>
    </source>
</evidence>
<evidence type="ECO:0000313" key="2">
    <source>
        <dbReference type="EMBL" id="EER39608.1"/>
    </source>
</evidence>
<feature type="region of interest" description="Disordered" evidence="1">
    <location>
        <begin position="1"/>
        <end position="47"/>
    </location>
</feature>
<sequence>MPHGGTSETLNYKTESNHSNPQPPQTEDDKRDDEKQSSAKEGMGDIVKADSSAIRVAALHTEGTLRAKVTLCIDRACSSIRQNPGLTGTCANLTVTPAELDLIRRRIQSKVILVLGINPDASPAHAGLEALDAYNGEQEPEKTNEKGNMDQ</sequence>
<name>C6HIE6_AJECH</name>
<dbReference type="HOGENOM" id="CLU_1730909_0_0_1"/>
<evidence type="ECO:0000313" key="3">
    <source>
        <dbReference type="Proteomes" id="UP000002624"/>
    </source>
</evidence>
<organism evidence="2 3">
    <name type="scientific">Ajellomyces capsulatus (strain H143)</name>
    <name type="common">Darling's disease fungus</name>
    <name type="synonym">Histoplasma capsulatum</name>
    <dbReference type="NCBI Taxonomy" id="544712"/>
    <lineage>
        <taxon>Eukaryota</taxon>
        <taxon>Fungi</taxon>
        <taxon>Dikarya</taxon>
        <taxon>Ascomycota</taxon>
        <taxon>Pezizomycotina</taxon>
        <taxon>Eurotiomycetes</taxon>
        <taxon>Eurotiomycetidae</taxon>
        <taxon>Onygenales</taxon>
        <taxon>Ajellomycetaceae</taxon>
        <taxon>Histoplasma</taxon>
    </lineage>
</organism>
<protein>
    <submittedName>
        <fullName evidence="2">Uncharacterized protein</fullName>
    </submittedName>
</protein>
<dbReference type="AlphaFoldDB" id="C6HIE6"/>
<reference evidence="3" key="1">
    <citation type="submission" date="2009-05" db="EMBL/GenBank/DDBJ databases">
        <title>The genome sequence of Ajellomyces capsulatus strain H143.</title>
        <authorList>
            <person name="Champion M."/>
            <person name="Cuomo C.A."/>
            <person name="Ma L.-J."/>
            <person name="Henn M.R."/>
            <person name="Sil A."/>
            <person name="Goldman B."/>
            <person name="Young S.K."/>
            <person name="Kodira C.D."/>
            <person name="Zeng Q."/>
            <person name="Koehrsen M."/>
            <person name="Alvarado L."/>
            <person name="Berlin A.M."/>
            <person name="Borenstein D."/>
            <person name="Chen Z."/>
            <person name="Engels R."/>
            <person name="Freedman E."/>
            <person name="Gellesch M."/>
            <person name="Goldberg J."/>
            <person name="Griggs A."/>
            <person name="Gujja S."/>
            <person name="Heiman D.I."/>
            <person name="Hepburn T.A."/>
            <person name="Howarth C."/>
            <person name="Jen D."/>
            <person name="Larson L."/>
            <person name="Lewis B."/>
            <person name="Mehta T."/>
            <person name="Park D."/>
            <person name="Pearson M."/>
            <person name="Roberts A."/>
            <person name="Saif S."/>
            <person name="Shea T.D."/>
            <person name="Shenoy N."/>
            <person name="Sisk P."/>
            <person name="Stolte C."/>
            <person name="Sykes S."/>
            <person name="Walk T."/>
            <person name="White J."/>
            <person name="Yandava C."/>
            <person name="Klein B."/>
            <person name="McEwen J.G."/>
            <person name="Puccia R."/>
            <person name="Goldman G.H."/>
            <person name="Felipe M.S."/>
            <person name="Nino-Vega G."/>
            <person name="San-Blas G."/>
            <person name="Taylor J.W."/>
            <person name="Mendoza L."/>
            <person name="Galagan J.E."/>
            <person name="Nusbaum C."/>
            <person name="Birren B.W."/>
        </authorList>
    </citation>
    <scope>NUCLEOTIDE SEQUENCE [LARGE SCALE GENOMIC DNA]</scope>
    <source>
        <strain evidence="3">H143</strain>
    </source>
</reference>
<gene>
    <name evidence="2" type="ORF">HCDG_05830</name>
</gene>
<feature type="compositionally biased region" description="Basic and acidic residues" evidence="1">
    <location>
        <begin position="27"/>
        <end position="38"/>
    </location>
</feature>
<proteinExistence type="predicted"/>
<dbReference type="VEuPathDB" id="FungiDB:HCDG_05830"/>
<dbReference type="EMBL" id="GG692428">
    <property type="protein sequence ID" value="EER39608.1"/>
    <property type="molecule type" value="Genomic_DNA"/>
</dbReference>
<feature type="compositionally biased region" description="Polar residues" evidence="1">
    <location>
        <begin position="1"/>
        <end position="20"/>
    </location>
</feature>
<accession>C6HIE6</accession>